<proteinExistence type="predicted"/>
<dbReference type="InterPro" id="IPR046540">
    <property type="entry name" value="DMFA2_C"/>
</dbReference>
<evidence type="ECO:0000313" key="3">
    <source>
        <dbReference type="Proteomes" id="UP001271769"/>
    </source>
</evidence>
<evidence type="ECO:0000259" key="1">
    <source>
        <dbReference type="Pfam" id="PF20254"/>
    </source>
</evidence>
<dbReference type="Pfam" id="PF20254">
    <property type="entry name" value="DMFA2_C"/>
    <property type="match status" value="1"/>
</dbReference>
<dbReference type="Gene3D" id="2.60.120.200">
    <property type="match status" value="1"/>
</dbReference>
<organism evidence="2 3">
    <name type="scientific">Dongia rigui</name>
    <dbReference type="NCBI Taxonomy" id="940149"/>
    <lineage>
        <taxon>Bacteria</taxon>
        <taxon>Pseudomonadati</taxon>
        <taxon>Pseudomonadota</taxon>
        <taxon>Alphaproteobacteria</taxon>
        <taxon>Rhodospirillales</taxon>
        <taxon>Dongiaceae</taxon>
        <taxon>Dongia</taxon>
    </lineage>
</organism>
<sequence length="734" mass="81443">MNERILGYTDRLSAVPGDVVEFKISAPLQGKFKARLVRLICGDDSPEGPGLKLEKIDSAIDGAYPARQQPILAGSYVWVTARQPFDLPNFTVQAMVWPTLPGNGKPQAILGNYDAATGSGYALFIDENGCLAFRAGKNAPVSTGVKLLSRHWYEVYAVFDAGTGRVTLGHNMMLSYHGIPASVSETFTLADPVGEGGRFLIAAWNDDKFATAHYNGKIDGPRVSARALKAAEIERLRDLPLDVELAQHVVAAWDFSRGISTVKVSDVSGNRHHGRTINLPTRAMTGWNWDSSDFDFRSKPEHYGAIHFHDDDLYDCGWRTDFSFEVPEGLKSGIYCAQIWQKDAQGNKTEDFVPFFVRPPRGTATAPLALLIPTASYLAYANHQMISSWWFEELSSCKFATMSEVDRYLEEHESFGLSVYDEHTDGSGVCYSSHLRPILNMRPKTDLWQFNADTHLTDWLEKLRLPYDVITDDDLHAEGVECLRPYRCVMTGTHPEYYTKQMLDALQTYTNGGGRLMYMGANGFYWRIAYHAGLPGVIEHRRAEDGMRAWFSEAGENFMSFTGEMSGLWARNGRPPNMLVGNAFAAQGFVNAVPYHRTEASRDPRAAFMFEGIGDEPIGDFGTVGGGAAGWEVDRADTRLGTPPHALIVAAATDFPDSYHWVNEEMNHTHSAVNGDTNPRVRCDMMFFETPNGGAVFSTGSISYGGSLAHSDYKNNVSRLTENVVKRFVDPTPF</sequence>
<dbReference type="Pfam" id="PF13385">
    <property type="entry name" value="Laminin_G_3"/>
    <property type="match status" value="1"/>
</dbReference>
<accession>A0ABU5E3G0</accession>
<keyword evidence="3" id="KW-1185">Reference proteome</keyword>
<dbReference type="RefSeq" id="WP_320502333.1">
    <property type="nucleotide sequence ID" value="NZ_JAXCLX010000003.1"/>
</dbReference>
<feature type="domain" description="N,N-dimethylformamidase beta subunit-like C-terminal" evidence="1">
    <location>
        <begin position="281"/>
        <end position="713"/>
    </location>
</feature>
<gene>
    <name evidence="2" type="ORF">SMD31_18120</name>
</gene>
<protein>
    <submittedName>
        <fullName evidence="2">DUF6605 domain-containing protein</fullName>
    </submittedName>
</protein>
<reference evidence="2 3" key="1">
    <citation type="journal article" date="2013" name="Antonie Van Leeuwenhoek">
        <title>Dongia rigui sp. nov., isolated from freshwater of a large wetland in Korea.</title>
        <authorList>
            <person name="Baik K.S."/>
            <person name="Hwang Y.M."/>
            <person name="Choi J.S."/>
            <person name="Kwon J."/>
            <person name="Seong C.N."/>
        </authorList>
    </citation>
    <scope>NUCLEOTIDE SEQUENCE [LARGE SCALE GENOMIC DNA]</scope>
    <source>
        <strain evidence="2 3">04SU4-P</strain>
    </source>
</reference>
<dbReference type="Proteomes" id="UP001271769">
    <property type="component" value="Unassembled WGS sequence"/>
</dbReference>
<dbReference type="EMBL" id="JAXCLX010000003">
    <property type="protein sequence ID" value="MDY0873862.1"/>
    <property type="molecule type" value="Genomic_DNA"/>
</dbReference>
<comment type="caution">
    <text evidence="2">The sequence shown here is derived from an EMBL/GenBank/DDBJ whole genome shotgun (WGS) entry which is preliminary data.</text>
</comment>
<evidence type="ECO:0000313" key="2">
    <source>
        <dbReference type="EMBL" id="MDY0873862.1"/>
    </source>
</evidence>
<dbReference type="SUPFAM" id="SSF49899">
    <property type="entry name" value="Concanavalin A-like lectins/glucanases"/>
    <property type="match status" value="1"/>
</dbReference>
<dbReference type="InterPro" id="IPR013320">
    <property type="entry name" value="ConA-like_dom_sf"/>
</dbReference>
<name>A0ABU5E3G0_9PROT</name>